<organism evidence="1 2">
    <name type="scientific">Punica granatum</name>
    <name type="common">Pomegranate</name>
    <dbReference type="NCBI Taxonomy" id="22663"/>
    <lineage>
        <taxon>Eukaryota</taxon>
        <taxon>Viridiplantae</taxon>
        <taxon>Streptophyta</taxon>
        <taxon>Embryophyta</taxon>
        <taxon>Tracheophyta</taxon>
        <taxon>Spermatophyta</taxon>
        <taxon>Magnoliopsida</taxon>
        <taxon>eudicotyledons</taxon>
        <taxon>Gunneridae</taxon>
        <taxon>Pentapetalae</taxon>
        <taxon>rosids</taxon>
        <taxon>malvids</taxon>
        <taxon>Myrtales</taxon>
        <taxon>Lythraceae</taxon>
        <taxon>Punica</taxon>
    </lineage>
</organism>
<dbReference type="EMBL" id="PGOL01002613">
    <property type="protein sequence ID" value="PKI46461.1"/>
    <property type="molecule type" value="Genomic_DNA"/>
</dbReference>
<name>A0A2I0IR37_PUNGR</name>
<evidence type="ECO:0000313" key="1">
    <source>
        <dbReference type="EMBL" id="PKI46461.1"/>
    </source>
</evidence>
<protein>
    <submittedName>
        <fullName evidence="1">Uncharacterized protein</fullName>
    </submittedName>
</protein>
<evidence type="ECO:0000313" key="2">
    <source>
        <dbReference type="Proteomes" id="UP000233551"/>
    </source>
</evidence>
<sequence>MGCCAWGTLNFGSPVIATLERSVAVAEGGFGPFFDRQCDRAGSPVTGGLGHAMIVGAVACDLSWRDGRSSVFGVQGDSREAGPNCLLDRNGLRSGLDWAGLDCELGRTGPGWANMSWAGLGQRELGRLLDAHGLGRIATGRAEGAERS</sequence>
<accession>A0A2I0IR37</accession>
<proteinExistence type="predicted"/>
<dbReference type="Proteomes" id="UP000233551">
    <property type="component" value="Unassembled WGS sequence"/>
</dbReference>
<keyword evidence="2" id="KW-1185">Reference proteome</keyword>
<reference evidence="1 2" key="1">
    <citation type="submission" date="2017-11" db="EMBL/GenBank/DDBJ databases">
        <title>De-novo sequencing of pomegranate (Punica granatum L.) genome.</title>
        <authorList>
            <person name="Akparov Z."/>
            <person name="Amiraslanov A."/>
            <person name="Hajiyeva S."/>
            <person name="Abbasov M."/>
            <person name="Kaur K."/>
            <person name="Hamwieh A."/>
            <person name="Solovyev V."/>
            <person name="Salamov A."/>
            <person name="Braich B."/>
            <person name="Kosarev P."/>
            <person name="Mahmoud A."/>
            <person name="Hajiyev E."/>
            <person name="Babayeva S."/>
            <person name="Izzatullayeva V."/>
            <person name="Mammadov A."/>
            <person name="Mammadov A."/>
            <person name="Sharifova S."/>
            <person name="Ojaghi J."/>
            <person name="Eynullazada K."/>
            <person name="Bayramov B."/>
            <person name="Abdulazimova A."/>
            <person name="Shahmuradov I."/>
        </authorList>
    </citation>
    <scope>NUCLEOTIDE SEQUENCE [LARGE SCALE GENOMIC DNA]</scope>
    <source>
        <strain evidence="2">cv. AG2017</strain>
        <tissue evidence="1">Leaf</tissue>
    </source>
</reference>
<gene>
    <name evidence="1" type="ORF">CRG98_033159</name>
</gene>
<comment type="caution">
    <text evidence="1">The sequence shown here is derived from an EMBL/GenBank/DDBJ whole genome shotgun (WGS) entry which is preliminary data.</text>
</comment>
<dbReference type="AlphaFoldDB" id="A0A2I0IR37"/>